<name>X6P3F8_RETFI</name>
<keyword evidence="2 5" id="KW-0812">Transmembrane</keyword>
<organism evidence="7 8">
    <name type="scientific">Reticulomyxa filosa</name>
    <dbReference type="NCBI Taxonomy" id="46433"/>
    <lineage>
        <taxon>Eukaryota</taxon>
        <taxon>Sar</taxon>
        <taxon>Rhizaria</taxon>
        <taxon>Retaria</taxon>
        <taxon>Foraminifera</taxon>
        <taxon>Monothalamids</taxon>
        <taxon>Reticulomyxidae</taxon>
        <taxon>Reticulomyxa</taxon>
    </lineage>
</organism>
<comment type="subcellular location">
    <subcellularLocation>
        <location evidence="1">Membrane</location>
        <topology evidence="1">Multi-pass membrane protein</topology>
    </subcellularLocation>
</comment>
<evidence type="ECO:0000256" key="6">
    <source>
        <dbReference type="SAM" id="SignalP"/>
    </source>
</evidence>
<evidence type="ECO:0000256" key="1">
    <source>
        <dbReference type="ARBA" id="ARBA00004141"/>
    </source>
</evidence>
<evidence type="ECO:0000256" key="2">
    <source>
        <dbReference type="ARBA" id="ARBA00022692"/>
    </source>
</evidence>
<feature type="transmembrane region" description="Helical" evidence="5">
    <location>
        <begin position="136"/>
        <end position="160"/>
    </location>
</feature>
<dbReference type="AlphaFoldDB" id="X6P3F8"/>
<dbReference type="PANTHER" id="PTHR31652:SF0">
    <property type="entry name" value="LIMR FAMILY PROTEIN DDB_G0283707-RELATED"/>
    <property type="match status" value="1"/>
</dbReference>
<gene>
    <name evidence="7" type="ORF">RFI_05014</name>
</gene>
<dbReference type="GO" id="GO:0016020">
    <property type="term" value="C:membrane"/>
    <property type="evidence" value="ECO:0007669"/>
    <property type="project" value="UniProtKB-SubCell"/>
</dbReference>
<keyword evidence="6" id="KW-0732">Signal</keyword>
<feature type="transmembrane region" description="Helical" evidence="5">
    <location>
        <begin position="88"/>
        <end position="109"/>
    </location>
</feature>
<feature type="chain" id="PRO_5004975966" evidence="6">
    <location>
        <begin position="22"/>
        <end position="168"/>
    </location>
</feature>
<comment type="caution">
    <text evidence="7">The sequence shown here is derived from an EMBL/GenBank/DDBJ whole genome shotgun (WGS) entry which is preliminary data.</text>
</comment>
<keyword evidence="8" id="KW-1185">Reference proteome</keyword>
<dbReference type="EMBL" id="ASPP01004485">
    <property type="protein sequence ID" value="ETO32102.1"/>
    <property type="molecule type" value="Genomic_DNA"/>
</dbReference>
<feature type="transmembrane region" description="Helical" evidence="5">
    <location>
        <begin position="34"/>
        <end position="55"/>
    </location>
</feature>
<dbReference type="OrthoDB" id="73273at2759"/>
<accession>X6P3F8</accession>
<protein>
    <submittedName>
        <fullName evidence="7">Uncharacterized protein</fullName>
    </submittedName>
</protein>
<dbReference type="Proteomes" id="UP000023152">
    <property type="component" value="Unassembled WGS sequence"/>
</dbReference>
<keyword evidence="4 5" id="KW-0472">Membrane</keyword>
<keyword evidence="3 5" id="KW-1133">Transmembrane helix</keyword>
<evidence type="ECO:0000313" key="7">
    <source>
        <dbReference type="EMBL" id="ETO32102.1"/>
    </source>
</evidence>
<dbReference type="PANTHER" id="PTHR31652">
    <property type="entry name" value="LIMR FAMILY PROTEIN DDB_G0283707-RELATED"/>
    <property type="match status" value="1"/>
</dbReference>
<evidence type="ECO:0000313" key="8">
    <source>
        <dbReference type="Proteomes" id="UP000023152"/>
    </source>
</evidence>
<feature type="signal peptide" evidence="6">
    <location>
        <begin position="1"/>
        <end position="21"/>
    </location>
</feature>
<evidence type="ECO:0000256" key="4">
    <source>
        <dbReference type="ARBA" id="ARBA00023136"/>
    </source>
</evidence>
<sequence length="168" mass="19512">MSLMWIIHIVLFMLPKEPVTPFLNNLLTKLDVPGFPLFGVACFAFYTFWLFVAVLKGNFRFGLRFALCRAYPMEVNNTLMNGFLANSWLMLLCSFVVVQFSATAFPIYARDSSVDLIFGTQIQHLRFFKYFFETKVFLYAMLLFVVVGVCWSFFIAFQLLKSMCVTFL</sequence>
<evidence type="ECO:0000256" key="3">
    <source>
        <dbReference type="ARBA" id="ARBA00022989"/>
    </source>
</evidence>
<reference evidence="7 8" key="1">
    <citation type="journal article" date="2013" name="Curr. Biol.">
        <title>The Genome of the Foraminiferan Reticulomyxa filosa.</title>
        <authorList>
            <person name="Glockner G."/>
            <person name="Hulsmann N."/>
            <person name="Schleicher M."/>
            <person name="Noegel A.A."/>
            <person name="Eichinger L."/>
            <person name="Gallinger C."/>
            <person name="Pawlowski J."/>
            <person name="Sierra R."/>
            <person name="Euteneuer U."/>
            <person name="Pillet L."/>
            <person name="Moustafa A."/>
            <person name="Platzer M."/>
            <person name="Groth M."/>
            <person name="Szafranski K."/>
            <person name="Schliwa M."/>
        </authorList>
    </citation>
    <scope>NUCLEOTIDE SEQUENCE [LARGE SCALE GENOMIC DNA]</scope>
</reference>
<dbReference type="OMA" id="CETAFAY"/>
<proteinExistence type="predicted"/>
<evidence type="ECO:0000256" key="5">
    <source>
        <dbReference type="SAM" id="Phobius"/>
    </source>
</evidence>